<keyword evidence="6 9" id="KW-0472">Membrane</keyword>
<feature type="transmembrane region" description="Helical" evidence="9">
    <location>
        <begin position="34"/>
        <end position="53"/>
    </location>
</feature>
<accession>A0ABR2H4P3</accession>
<sequence>MGIETLYVAIGGAIGAFCRASILDLFGLCYSKKFPLPVFIINIVGCLLVGFFAECPNWPRYTEHLRTSITSGFLGGFTTWSTMATQTLKLGLDRDYLIAVVNILVNHIFGALFVYIGQEIAKACK</sequence>
<dbReference type="Pfam" id="PF02537">
    <property type="entry name" value="CRCB"/>
    <property type="match status" value="1"/>
</dbReference>
<feature type="transmembrane region" description="Helical" evidence="9">
    <location>
        <begin position="96"/>
        <end position="116"/>
    </location>
</feature>
<evidence type="ECO:0000256" key="7">
    <source>
        <dbReference type="ARBA" id="ARBA00035120"/>
    </source>
</evidence>
<dbReference type="Proteomes" id="UP001470230">
    <property type="component" value="Unassembled WGS sequence"/>
</dbReference>
<dbReference type="EMBL" id="JAPFFF010000042">
    <property type="protein sequence ID" value="KAK8841121.1"/>
    <property type="molecule type" value="Genomic_DNA"/>
</dbReference>
<evidence type="ECO:0000256" key="9">
    <source>
        <dbReference type="SAM" id="Phobius"/>
    </source>
</evidence>
<reference evidence="10 11" key="1">
    <citation type="submission" date="2024-04" db="EMBL/GenBank/DDBJ databases">
        <title>Tritrichomonas musculus Genome.</title>
        <authorList>
            <person name="Alves-Ferreira E."/>
            <person name="Grigg M."/>
            <person name="Lorenzi H."/>
            <person name="Galac M."/>
        </authorList>
    </citation>
    <scope>NUCLEOTIDE SEQUENCE [LARGE SCALE GENOMIC DNA]</scope>
    <source>
        <strain evidence="10 11">EAF2021</strain>
    </source>
</reference>
<comment type="similarity">
    <text evidence="7">Belongs to the fluoride channel Fluc/FEX (TC 1.A.43) family.</text>
</comment>
<evidence type="ECO:0000313" key="10">
    <source>
        <dbReference type="EMBL" id="KAK8841121.1"/>
    </source>
</evidence>
<feature type="transmembrane region" description="Helical" evidence="9">
    <location>
        <begin position="6"/>
        <end position="27"/>
    </location>
</feature>
<evidence type="ECO:0000256" key="4">
    <source>
        <dbReference type="ARBA" id="ARBA00022692"/>
    </source>
</evidence>
<comment type="subcellular location">
    <subcellularLocation>
        <location evidence="2">Cell membrane</location>
        <topology evidence="2">Multi-pass membrane protein</topology>
    </subcellularLocation>
</comment>
<keyword evidence="3" id="KW-1003">Cell membrane</keyword>
<dbReference type="InterPro" id="IPR003691">
    <property type="entry name" value="FluC"/>
</dbReference>
<gene>
    <name evidence="10" type="ORF">M9Y10_027321</name>
</gene>
<dbReference type="PANTHER" id="PTHR28259">
    <property type="entry name" value="FLUORIDE EXPORT PROTEIN 1-RELATED"/>
    <property type="match status" value="1"/>
</dbReference>
<evidence type="ECO:0000256" key="3">
    <source>
        <dbReference type="ARBA" id="ARBA00022475"/>
    </source>
</evidence>
<organism evidence="10 11">
    <name type="scientific">Tritrichomonas musculus</name>
    <dbReference type="NCBI Taxonomy" id="1915356"/>
    <lineage>
        <taxon>Eukaryota</taxon>
        <taxon>Metamonada</taxon>
        <taxon>Parabasalia</taxon>
        <taxon>Tritrichomonadida</taxon>
        <taxon>Tritrichomonadidae</taxon>
        <taxon>Tritrichomonas</taxon>
    </lineage>
</organism>
<evidence type="ECO:0000313" key="11">
    <source>
        <dbReference type="Proteomes" id="UP001470230"/>
    </source>
</evidence>
<keyword evidence="4 9" id="KW-0812">Transmembrane</keyword>
<keyword evidence="5 9" id="KW-1133">Transmembrane helix</keyword>
<name>A0ABR2H4P3_9EUKA</name>
<evidence type="ECO:0000256" key="5">
    <source>
        <dbReference type="ARBA" id="ARBA00022989"/>
    </source>
</evidence>
<comment type="caution">
    <text evidence="10">The sequence shown here is derived from an EMBL/GenBank/DDBJ whole genome shotgun (WGS) entry which is preliminary data.</text>
</comment>
<proteinExistence type="inferred from homology"/>
<evidence type="ECO:0000256" key="8">
    <source>
        <dbReference type="ARBA" id="ARBA00035585"/>
    </source>
</evidence>
<dbReference type="HAMAP" id="MF_00454">
    <property type="entry name" value="FluC"/>
    <property type="match status" value="1"/>
</dbReference>
<evidence type="ECO:0008006" key="12">
    <source>
        <dbReference type="Google" id="ProtNLM"/>
    </source>
</evidence>
<evidence type="ECO:0000256" key="1">
    <source>
        <dbReference type="ARBA" id="ARBA00002598"/>
    </source>
</evidence>
<protein>
    <recommendedName>
        <fullName evidence="12">Fluoride ion transporter CrcB</fullName>
    </recommendedName>
</protein>
<dbReference type="PANTHER" id="PTHR28259:SF1">
    <property type="entry name" value="FLUORIDE EXPORT PROTEIN 1-RELATED"/>
    <property type="match status" value="1"/>
</dbReference>
<evidence type="ECO:0000256" key="2">
    <source>
        <dbReference type="ARBA" id="ARBA00004651"/>
    </source>
</evidence>
<keyword evidence="11" id="KW-1185">Reference proteome</keyword>
<comment type="catalytic activity">
    <reaction evidence="8">
        <text>fluoride(in) = fluoride(out)</text>
        <dbReference type="Rhea" id="RHEA:76159"/>
        <dbReference type="ChEBI" id="CHEBI:17051"/>
    </reaction>
    <physiologicalReaction direction="left-to-right" evidence="8">
        <dbReference type="Rhea" id="RHEA:76160"/>
    </physiologicalReaction>
</comment>
<comment type="function">
    <text evidence="1">Fluoride channel required for the rapid expulsion of cytoplasmic fluoride.</text>
</comment>
<evidence type="ECO:0000256" key="6">
    <source>
        <dbReference type="ARBA" id="ARBA00023136"/>
    </source>
</evidence>